<accession>Q97II0</accession>
<dbReference type="PIR" id="H97104">
    <property type="entry name" value="H97104"/>
</dbReference>
<keyword evidence="1" id="KW-0472">Membrane</keyword>
<evidence type="ECO:0000313" key="3">
    <source>
        <dbReference type="Proteomes" id="UP000000814"/>
    </source>
</evidence>
<feature type="transmembrane region" description="Helical" evidence="1">
    <location>
        <begin position="6"/>
        <end position="23"/>
    </location>
</feature>
<protein>
    <submittedName>
        <fullName evidence="2">Predicted secreted nucleic acid binding protein</fullName>
    </submittedName>
</protein>
<dbReference type="EMBL" id="AE001437">
    <property type="protein sequence ID" value="AAK79627.1"/>
    <property type="molecule type" value="Genomic_DNA"/>
</dbReference>
<dbReference type="OrthoDB" id="2157431at2"/>
<evidence type="ECO:0000256" key="1">
    <source>
        <dbReference type="SAM" id="Phobius"/>
    </source>
</evidence>
<dbReference type="HOGENOM" id="CLU_167427_0_1_9"/>
<keyword evidence="1" id="KW-0812">Transmembrane</keyword>
<dbReference type="InterPro" id="IPR014719">
    <property type="entry name" value="Ribosomal_bL12_C/ClpS-like"/>
</dbReference>
<dbReference type="Gene3D" id="3.30.1390.10">
    <property type="match status" value="1"/>
</dbReference>
<evidence type="ECO:0000313" key="2">
    <source>
        <dbReference type="EMBL" id="AAK79627.1"/>
    </source>
</evidence>
<organism evidence="2 3">
    <name type="scientific">Clostridium acetobutylicum (strain ATCC 824 / DSM 792 / JCM 1419 / IAM 19013 / LMG 5710 / NBRC 13948 / NRRL B-527 / VKM B-1787 / 2291 / W)</name>
    <dbReference type="NCBI Taxonomy" id="272562"/>
    <lineage>
        <taxon>Bacteria</taxon>
        <taxon>Bacillati</taxon>
        <taxon>Bacillota</taxon>
        <taxon>Clostridia</taxon>
        <taxon>Eubacteriales</taxon>
        <taxon>Clostridiaceae</taxon>
        <taxon>Clostridium</taxon>
    </lineage>
</organism>
<dbReference type="KEGG" id="cac:CA_C1661"/>
<dbReference type="RefSeq" id="WP_010964968.1">
    <property type="nucleotide sequence ID" value="NC_003030.1"/>
</dbReference>
<dbReference type="AlphaFoldDB" id="Q97II0"/>
<sequence>MDYIIVAVVAAIIFVLAILSTIGKQKRQIQDLKKKVGLLEKHIGVGEQIYGEEKICLNKDTTSNNNDLIDVDTEIRELVRKGKKIEAIKRYRILTKVGLKEAKDYIDSLDIYS</sequence>
<reference evidence="2 3" key="1">
    <citation type="journal article" date="2001" name="J. Bacteriol.">
        <title>Genome sequence and comparative analysis of the solvent-producing bacterium Clostridium acetobutylicum.</title>
        <authorList>
            <person name="Nolling J."/>
            <person name="Breton G."/>
            <person name="Omelchenko M.V."/>
            <person name="Makarova K.S."/>
            <person name="Zeng Q."/>
            <person name="Gibson R."/>
            <person name="Lee H.M."/>
            <person name="Dubois J."/>
            <person name="Qiu D."/>
            <person name="Hitti J."/>
            <person name="Wolf Y.I."/>
            <person name="Tatusov R.L."/>
            <person name="Sabathe F."/>
            <person name="Doucette-Stamm L."/>
            <person name="Soucaille P."/>
            <person name="Daly M.J."/>
            <person name="Bennett G.N."/>
            <person name="Koonin E.V."/>
            <person name="Smith D.R."/>
        </authorList>
    </citation>
    <scope>NUCLEOTIDE SEQUENCE [LARGE SCALE GENOMIC DNA]</scope>
    <source>
        <strain evidence="3">ATCC 824 / DSM 792 / JCM 1419 / LMG 5710 / VKM B-1787</strain>
    </source>
</reference>
<dbReference type="PATRIC" id="fig|272562.8.peg.1864"/>
<gene>
    <name evidence="2" type="ordered locus">CA_C1661</name>
</gene>
<name>Q97II0_CLOAB</name>
<proteinExistence type="predicted"/>
<dbReference type="GeneID" id="44998156"/>
<keyword evidence="3" id="KW-1185">Reference proteome</keyword>
<keyword evidence="1" id="KW-1133">Transmembrane helix</keyword>
<dbReference type="Proteomes" id="UP000000814">
    <property type="component" value="Chromosome"/>
</dbReference>
<dbReference type="STRING" id="272562.CA_C1661"/>